<accession>A0ABV6LN79</accession>
<dbReference type="Proteomes" id="UP001589836">
    <property type="component" value="Unassembled WGS sequence"/>
</dbReference>
<dbReference type="InterPro" id="IPR009057">
    <property type="entry name" value="Homeodomain-like_sf"/>
</dbReference>
<dbReference type="PANTHER" id="PTHR37812">
    <property type="entry name" value="MU-LIKE PROPHAGE FLUMU PROTEIN C"/>
    <property type="match status" value="1"/>
</dbReference>
<evidence type="ECO:0000313" key="1">
    <source>
        <dbReference type="EMBL" id="MFC0523739.1"/>
    </source>
</evidence>
<comment type="caution">
    <text evidence="1">The sequence shown here is derived from an EMBL/GenBank/DDBJ whole genome shotgun (WGS) entry which is preliminary data.</text>
</comment>
<dbReference type="PANTHER" id="PTHR37812:SF1">
    <property type="entry name" value="MU-LIKE PROPHAGE FLUMU PROTEIN C"/>
    <property type="match status" value="1"/>
</dbReference>
<dbReference type="InterPro" id="IPR049739">
    <property type="entry name" value="YraL-like"/>
</dbReference>
<dbReference type="RefSeq" id="WP_377346953.1">
    <property type="nucleotide sequence ID" value="NZ_JBHLTP010000007.1"/>
</dbReference>
<evidence type="ECO:0000313" key="2">
    <source>
        <dbReference type="Proteomes" id="UP001589836"/>
    </source>
</evidence>
<dbReference type="EMBL" id="JBHLTP010000007">
    <property type="protein sequence ID" value="MFC0523739.1"/>
    <property type="molecule type" value="Genomic_DNA"/>
</dbReference>
<sequence>MSYVKAESVLPQELLEELQKYVQGKTIYIPKDKSDYQKWGTHSGSRRRLDQRNRIIKEKFKSGINIDQISEEYFLSAETIKNIVYQRN</sequence>
<organism evidence="1 2">
    <name type="scientific">Pontibacillus salicampi</name>
    <dbReference type="NCBI Taxonomy" id="1449801"/>
    <lineage>
        <taxon>Bacteria</taxon>
        <taxon>Bacillati</taxon>
        <taxon>Bacillota</taxon>
        <taxon>Bacilli</taxon>
        <taxon>Bacillales</taxon>
        <taxon>Bacillaceae</taxon>
        <taxon>Pontibacillus</taxon>
    </lineage>
</organism>
<dbReference type="NCBIfam" id="NF040785">
    <property type="entry name" value="CD3324_fam"/>
    <property type="match status" value="1"/>
</dbReference>
<keyword evidence="2" id="KW-1185">Reference proteome</keyword>
<name>A0ABV6LN79_9BACI</name>
<gene>
    <name evidence="1" type="ORF">ACFFGV_09195</name>
</gene>
<dbReference type="InterPro" id="IPR052411">
    <property type="entry name" value="c-mor_Regulatory_Protein"/>
</dbReference>
<dbReference type="SUPFAM" id="SSF46689">
    <property type="entry name" value="Homeodomain-like"/>
    <property type="match status" value="1"/>
</dbReference>
<reference evidence="1 2" key="1">
    <citation type="submission" date="2024-09" db="EMBL/GenBank/DDBJ databases">
        <authorList>
            <person name="Sun Q."/>
            <person name="Mori K."/>
        </authorList>
    </citation>
    <scope>NUCLEOTIDE SEQUENCE [LARGE SCALE GENOMIC DNA]</scope>
    <source>
        <strain evidence="1 2">NCAIM B.02529</strain>
    </source>
</reference>
<proteinExistence type="predicted"/>
<protein>
    <submittedName>
        <fullName evidence="1">CD3324 family protein</fullName>
    </submittedName>
</protein>